<dbReference type="InterPro" id="IPR009081">
    <property type="entry name" value="PP-bd_ACP"/>
</dbReference>
<dbReference type="InterPro" id="IPR020806">
    <property type="entry name" value="PKS_PP-bd"/>
</dbReference>
<proteinExistence type="predicted"/>
<dbReference type="Gene3D" id="1.10.1200.10">
    <property type="entry name" value="ACP-like"/>
    <property type="match status" value="1"/>
</dbReference>
<evidence type="ECO:0000259" key="4">
    <source>
        <dbReference type="PROSITE" id="PS50075"/>
    </source>
</evidence>
<dbReference type="EMBL" id="CP063845">
    <property type="protein sequence ID" value="UFP92958.1"/>
    <property type="molecule type" value="Genomic_DNA"/>
</dbReference>
<accession>A0ABY3PHE0</accession>
<keyword evidence="1" id="KW-0596">Phosphopantetheine</keyword>
<dbReference type="PROSITE" id="PS50075">
    <property type="entry name" value="CARRIER"/>
    <property type="match status" value="1"/>
</dbReference>
<evidence type="ECO:0000256" key="2">
    <source>
        <dbReference type="ARBA" id="ARBA00022553"/>
    </source>
</evidence>
<protein>
    <submittedName>
        <fullName evidence="5">Acyl carrier protein</fullName>
    </submittedName>
</protein>
<gene>
    <name evidence="5" type="ORF">ISF26_14155</name>
</gene>
<evidence type="ECO:0000313" key="6">
    <source>
        <dbReference type="Proteomes" id="UP001054846"/>
    </source>
</evidence>
<feature type="region of interest" description="Disordered" evidence="3">
    <location>
        <begin position="1"/>
        <end position="20"/>
    </location>
</feature>
<evidence type="ECO:0000256" key="1">
    <source>
        <dbReference type="ARBA" id="ARBA00022450"/>
    </source>
</evidence>
<evidence type="ECO:0000313" key="5">
    <source>
        <dbReference type="EMBL" id="UFP92958.1"/>
    </source>
</evidence>
<feature type="domain" description="Carrier" evidence="4">
    <location>
        <begin position="18"/>
        <end position="95"/>
    </location>
</feature>
<reference evidence="5 6" key="1">
    <citation type="journal article" date="2021" name="Genome Biol. Evol.">
        <title>Complete Genome Sequencing of a Novel Gloeobacter Species from a Waterfall Cave in Mexico.</title>
        <authorList>
            <person name="Saw J.H."/>
            <person name="Cardona T."/>
            <person name="Montejano G."/>
        </authorList>
    </citation>
    <scope>NUCLEOTIDE SEQUENCE [LARGE SCALE GENOMIC DNA]</scope>
    <source>
        <strain evidence="5">MG652769</strain>
    </source>
</reference>
<dbReference type="SUPFAM" id="SSF47336">
    <property type="entry name" value="ACP-like"/>
    <property type="match status" value="1"/>
</dbReference>
<keyword evidence="6" id="KW-1185">Reference proteome</keyword>
<organism evidence="5 6">
    <name type="scientific">Gloeobacter morelensis MG652769</name>
    <dbReference type="NCBI Taxonomy" id="2781736"/>
    <lineage>
        <taxon>Bacteria</taxon>
        <taxon>Bacillati</taxon>
        <taxon>Cyanobacteriota</taxon>
        <taxon>Cyanophyceae</taxon>
        <taxon>Gloeobacterales</taxon>
        <taxon>Gloeobacteraceae</taxon>
        <taxon>Gloeobacter</taxon>
        <taxon>Gloeobacter morelensis</taxon>
    </lineage>
</organism>
<sequence>MAFIDNFDTDSRPAAPSPSAGPTLARLAQWLSEILDQPLVEADLHLPLIYVGIDSLMALEFKTRILKELGVDVPINLLFNLTSCVQLATLVQDALADHAVLEIQ</sequence>
<evidence type="ECO:0000256" key="3">
    <source>
        <dbReference type="SAM" id="MobiDB-lite"/>
    </source>
</evidence>
<dbReference type="SMART" id="SM00823">
    <property type="entry name" value="PKS_PP"/>
    <property type="match status" value="1"/>
</dbReference>
<dbReference type="InterPro" id="IPR036736">
    <property type="entry name" value="ACP-like_sf"/>
</dbReference>
<name>A0ABY3PHE0_9CYAN</name>
<dbReference type="Pfam" id="PF00550">
    <property type="entry name" value="PP-binding"/>
    <property type="match status" value="1"/>
</dbReference>
<dbReference type="Proteomes" id="UP001054846">
    <property type="component" value="Chromosome"/>
</dbReference>
<keyword evidence="2" id="KW-0597">Phosphoprotein</keyword>
<dbReference type="RefSeq" id="WP_230839956.1">
    <property type="nucleotide sequence ID" value="NZ_CP063845.1"/>
</dbReference>